<comment type="caution">
    <text evidence="1">The sequence shown here is derived from an EMBL/GenBank/DDBJ whole genome shotgun (WGS) entry which is preliminary data.</text>
</comment>
<accession>A0A839AQI6</accession>
<dbReference type="AlphaFoldDB" id="A0A839AQI6"/>
<name>A0A839AQI6_9FLAO</name>
<proteinExistence type="predicted"/>
<dbReference type="Pfam" id="PF10851">
    <property type="entry name" value="DUF2652"/>
    <property type="match status" value="1"/>
</dbReference>
<dbReference type="InterPro" id="IPR029787">
    <property type="entry name" value="Nucleotide_cyclase"/>
</dbReference>
<dbReference type="Gene3D" id="3.30.70.1230">
    <property type="entry name" value="Nucleotide cyclase"/>
    <property type="match status" value="1"/>
</dbReference>
<protein>
    <submittedName>
        <fullName evidence="1">DUF2652 domain-containing protein</fullName>
    </submittedName>
</protein>
<dbReference type="InterPro" id="IPR020503">
    <property type="entry name" value="Uncharacterised_Rv2561"/>
</dbReference>
<sequence>MNLSLLFLPDISGFTKFIQTTEAEHSQHVIAELLEVLINANTEGLHLAEIEGDALFFYKEKEIPSLEKLLAQVEQMFTAFYSHLKLLENNRVCPCNACSTAHNLQLKIIAHCGDIQFINVQNSRKPFGKEVIEVHRLMKNSVNSDNYVLFSSELSDIIHLSNTYKTKLYHFKSGSNTYDGKELSYLYSIIDKKELKLKPYQQAKKIEFKKTSAFIIEKEFPVAANELLEFITNFKYRKYWIADVDDFEFNINEVNRIGTEHICVIKDKHLNFITVTKKGKPGQLVYGEMTTSPPPVDALYQFHIISPLTSSSCKLETEVYFEAKSPIKKLLTFLFLKKVLKKNTTHAIINLFNFVTTKYH</sequence>
<organism evidence="1 2">
    <name type="scientific">Tenacibaculum pelagium</name>
    <dbReference type="NCBI Taxonomy" id="2759527"/>
    <lineage>
        <taxon>Bacteria</taxon>
        <taxon>Pseudomonadati</taxon>
        <taxon>Bacteroidota</taxon>
        <taxon>Flavobacteriia</taxon>
        <taxon>Flavobacteriales</taxon>
        <taxon>Flavobacteriaceae</taxon>
        <taxon>Tenacibaculum</taxon>
    </lineage>
</organism>
<evidence type="ECO:0000313" key="2">
    <source>
        <dbReference type="Proteomes" id="UP000563906"/>
    </source>
</evidence>
<dbReference type="Proteomes" id="UP000563906">
    <property type="component" value="Unassembled WGS sequence"/>
</dbReference>
<dbReference type="EMBL" id="JACGLS010000008">
    <property type="protein sequence ID" value="MBA6157345.1"/>
    <property type="molecule type" value="Genomic_DNA"/>
</dbReference>
<reference evidence="1 2" key="1">
    <citation type="submission" date="2020-07" db="EMBL/GenBank/DDBJ databases">
        <title>Bacterium isolated from marine sediment.</title>
        <authorList>
            <person name="Shang D."/>
            <person name="Du Z.-J."/>
        </authorList>
    </citation>
    <scope>NUCLEOTIDE SEQUENCE [LARGE SCALE GENOMIC DNA]</scope>
    <source>
        <strain evidence="1 2">S7007</strain>
    </source>
</reference>
<gene>
    <name evidence="1" type="ORF">H3Z83_12580</name>
</gene>
<keyword evidence="2" id="KW-1185">Reference proteome</keyword>
<evidence type="ECO:0000313" key="1">
    <source>
        <dbReference type="EMBL" id="MBA6157345.1"/>
    </source>
</evidence>